<protein>
    <submittedName>
        <fullName evidence="1">Uncharacterized protein</fullName>
    </submittedName>
</protein>
<dbReference type="EMBL" id="GBXM01009053">
    <property type="protein sequence ID" value="JAH99524.1"/>
    <property type="molecule type" value="Transcribed_RNA"/>
</dbReference>
<dbReference type="AlphaFoldDB" id="A0A0E9XA80"/>
<proteinExistence type="predicted"/>
<reference evidence="1" key="2">
    <citation type="journal article" date="2015" name="Fish Shellfish Immunol.">
        <title>Early steps in the European eel (Anguilla anguilla)-Vibrio vulnificus interaction in the gills: Role of the RtxA13 toxin.</title>
        <authorList>
            <person name="Callol A."/>
            <person name="Pajuelo D."/>
            <person name="Ebbesson L."/>
            <person name="Teles M."/>
            <person name="MacKenzie S."/>
            <person name="Amaro C."/>
        </authorList>
    </citation>
    <scope>NUCLEOTIDE SEQUENCE</scope>
</reference>
<name>A0A0E9XA80_ANGAN</name>
<evidence type="ECO:0000313" key="1">
    <source>
        <dbReference type="EMBL" id="JAH99524.1"/>
    </source>
</evidence>
<sequence>MHMVRYDTQVISGTQMMVSYYGA</sequence>
<reference evidence="1" key="1">
    <citation type="submission" date="2014-11" db="EMBL/GenBank/DDBJ databases">
        <authorList>
            <person name="Amaro Gonzalez C."/>
        </authorList>
    </citation>
    <scope>NUCLEOTIDE SEQUENCE</scope>
</reference>
<accession>A0A0E9XA80</accession>
<organism evidence="1">
    <name type="scientific">Anguilla anguilla</name>
    <name type="common">European freshwater eel</name>
    <name type="synonym">Muraena anguilla</name>
    <dbReference type="NCBI Taxonomy" id="7936"/>
    <lineage>
        <taxon>Eukaryota</taxon>
        <taxon>Metazoa</taxon>
        <taxon>Chordata</taxon>
        <taxon>Craniata</taxon>
        <taxon>Vertebrata</taxon>
        <taxon>Euteleostomi</taxon>
        <taxon>Actinopterygii</taxon>
        <taxon>Neopterygii</taxon>
        <taxon>Teleostei</taxon>
        <taxon>Anguilliformes</taxon>
        <taxon>Anguillidae</taxon>
        <taxon>Anguilla</taxon>
    </lineage>
</organism>